<dbReference type="GeneID" id="113206743"/>
<protein>
    <submittedName>
        <fullName evidence="2">Uncharacterized protein LOC113206743</fullName>
    </submittedName>
</protein>
<evidence type="ECO:0000313" key="1">
    <source>
        <dbReference type="Proteomes" id="UP000504606"/>
    </source>
</evidence>
<name>A0A6J1SDK1_FRAOC</name>
<dbReference type="Proteomes" id="UP000504606">
    <property type="component" value="Unplaced"/>
</dbReference>
<dbReference type="InterPro" id="IPR032675">
    <property type="entry name" value="LRR_dom_sf"/>
</dbReference>
<keyword evidence="1" id="KW-1185">Reference proteome</keyword>
<dbReference type="Gene3D" id="3.80.10.10">
    <property type="entry name" value="Ribonuclease Inhibitor"/>
    <property type="match status" value="1"/>
</dbReference>
<dbReference type="KEGG" id="foc:113206743"/>
<dbReference type="AlphaFoldDB" id="A0A6J1SDK1"/>
<reference evidence="2" key="1">
    <citation type="submission" date="2025-08" db="UniProtKB">
        <authorList>
            <consortium name="RefSeq"/>
        </authorList>
    </citation>
    <scope>IDENTIFICATION</scope>
    <source>
        <tissue evidence="2">Whole organism</tissue>
    </source>
</reference>
<proteinExistence type="predicted"/>
<gene>
    <name evidence="2" type="primary">LOC113206743</name>
</gene>
<dbReference type="RefSeq" id="XP_052121241.1">
    <property type="nucleotide sequence ID" value="XM_052265281.1"/>
</dbReference>
<accession>A0A6J1SDK1</accession>
<organism evidence="1 2">
    <name type="scientific">Frankliniella occidentalis</name>
    <name type="common">Western flower thrips</name>
    <name type="synonym">Euthrips occidentalis</name>
    <dbReference type="NCBI Taxonomy" id="133901"/>
    <lineage>
        <taxon>Eukaryota</taxon>
        <taxon>Metazoa</taxon>
        <taxon>Ecdysozoa</taxon>
        <taxon>Arthropoda</taxon>
        <taxon>Hexapoda</taxon>
        <taxon>Insecta</taxon>
        <taxon>Pterygota</taxon>
        <taxon>Neoptera</taxon>
        <taxon>Paraneoptera</taxon>
        <taxon>Thysanoptera</taxon>
        <taxon>Terebrantia</taxon>
        <taxon>Thripoidea</taxon>
        <taxon>Thripidae</taxon>
        <taxon>Frankliniella</taxon>
    </lineage>
</organism>
<evidence type="ECO:0000313" key="2">
    <source>
        <dbReference type="RefSeq" id="XP_052121241.1"/>
    </source>
</evidence>
<sequence length="491" mass="53624">MMSPAPLERTILDALIRDKNLALALLAQRDVPLLEALSYLPFHAFTRVSTPAAGAADPSLLLRARPPMHRLEFILQWNPDPWYPVRIDDGFSVSLSAKSCSSQLTVNCSRETASSIIKLLVGSRLAELKHLVVEAYVMLDKLGGLIDCLKDARNLETLRVRFLWHGGKGPGTDVNWRVQEVRLPRLHSVYLEFTGKGDGVPTEALHSLLLAHSGQLRSVRLQGPLVALLDACRSDLQHLELWDVQRDPGVVGRLRRMQGLEHLSIVIGCDGLQDDRHAAPPRQVRAELVDVLSTWAGPLQRLELVGFGVEGLLALGGGSLAGLEHLVVVQYMFSPLGEALLEHVGTVGTALVRLPRLRSLAFRGLRAAEMPEVLRAIHAAGPAAIPALELLILDYDCNLIDILCRRNAGLTDCEDGGVTPLVPLAEDLVRRSPSATLHVAFLRDLEQSPIFLRHSVSATGCPSCAAADAFVAAHNRGRVCGTHHWRKVRVS</sequence>